<proteinExistence type="predicted"/>
<dbReference type="PROSITE" id="PS51278">
    <property type="entry name" value="GATASE_TYPE_2"/>
    <property type="match status" value="1"/>
</dbReference>
<feature type="domain" description="SIS" evidence="8">
    <location>
        <begin position="287"/>
        <end position="427"/>
    </location>
</feature>
<dbReference type="Gene3D" id="3.40.50.10490">
    <property type="entry name" value="Glucose-6-phosphate isomerase like protein, domain 1"/>
    <property type="match status" value="2"/>
</dbReference>
<dbReference type="GO" id="GO:0097367">
    <property type="term" value="F:carbohydrate derivative binding"/>
    <property type="evidence" value="ECO:0007669"/>
    <property type="project" value="InterPro"/>
</dbReference>
<dbReference type="EMBL" id="MG779364">
    <property type="protein sequence ID" value="AUV58693.1"/>
    <property type="molecule type" value="Genomic_DNA"/>
</dbReference>
<dbReference type="Gene3D" id="3.60.20.10">
    <property type="entry name" value="Glutamine Phosphoribosylpyrophosphate, subunit 1, domain 1"/>
    <property type="match status" value="1"/>
</dbReference>
<name>A0A2K9V905_9VIRU</name>
<evidence type="ECO:0000259" key="7">
    <source>
        <dbReference type="PROSITE" id="PS51278"/>
    </source>
</evidence>
<dbReference type="EC" id="2.6.1.16" evidence="2"/>
<dbReference type="InterPro" id="IPR005855">
    <property type="entry name" value="GFAT"/>
</dbReference>
<dbReference type="GO" id="GO:0004360">
    <property type="term" value="F:glutamine-fructose-6-phosphate transaminase (isomerizing) activity"/>
    <property type="evidence" value="ECO:0007669"/>
    <property type="project" value="UniProtKB-EC"/>
</dbReference>
<dbReference type="SUPFAM" id="SSF56235">
    <property type="entry name" value="N-terminal nucleophile aminohydrolases (Ntn hydrolases)"/>
    <property type="match status" value="1"/>
</dbReference>
<dbReference type="InterPro" id="IPR035490">
    <property type="entry name" value="GlmS/FrlB_SIS"/>
</dbReference>
<dbReference type="GO" id="GO:0006002">
    <property type="term" value="P:fructose 6-phosphate metabolic process"/>
    <property type="evidence" value="ECO:0007669"/>
    <property type="project" value="TreeGrafter"/>
</dbReference>
<dbReference type="Pfam" id="PF01380">
    <property type="entry name" value="SIS"/>
    <property type="match status" value="2"/>
</dbReference>
<evidence type="ECO:0000256" key="5">
    <source>
        <dbReference type="ARBA" id="ARBA00022737"/>
    </source>
</evidence>
<dbReference type="NCBIfam" id="NF001484">
    <property type="entry name" value="PRK00331.1"/>
    <property type="match status" value="1"/>
</dbReference>
<dbReference type="Pfam" id="PF13522">
    <property type="entry name" value="GATase_6"/>
    <property type="match status" value="1"/>
</dbReference>
<evidence type="ECO:0000256" key="2">
    <source>
        <dbReference type="ARBA" id="ARBA00012916"/>
    </source>
</evidence>
<keyword evidence="3 9" id="KW-0032">Aminotransferase</keyword>
<feature type="domain" description="SIS" evidence="8">
    <location>
        <begin position="459"/>
        <end position="597"/>
    </location>
</feature>
<dbReference type="PANTHER" id="PTHR10937">
    <property type="entry name" value="GLUCOSAMINE--FRUCTOSE-6-PHOSPHATE AMINOTRANSFERASE, ISOMERIZING"/>
    <property type="match status" value="1"/>
</dbReference>
<feature type="domain" description="Glutamine amidotransferase type-2" evidence="7">
    <location>
        <begin position="2"/>
        <end position="222"/>
    </location>
</feature>
<keyword evidence="6" id="KW-0315">Glutamine amidotransferase</keyword>
<dbReference type="InterPro" id="IPR029055">
    <property type="entry name" value="Ntn_hydrolases_N"/>
</dbReference>
<organism evidence="9">
    <name type="scientific">Bandra megavirus</name>
    <dbReference type="NCBI Taxonomy" id="2071566"/>
    <lineage>
        <taxon>Viruses</taxon>
        <taxon>Varidnaviria</taxon>
        <taxon>Bamfordvirae</taxon>
        <taxon>Nucleocytoviricota</taxon>
        <taxon>Megaviricetes</taxon>
        <taxon>Imitervirales</taxon>
        <taxon>Mimiviridae</taxon>
        <taxon>Megamimivirinae</taxon>
        <taxon>Megavirus</taxon>
    </lineage>
</organism>
<reference evidence="9" key="1">
    <citation type="submission" date="2018-01" db="EMBL/GenBank/DDBJ databases">
        <title>Draft genome sequence of Bandra megavirus.</title>
        <authorList>
            <person name="Chatterjee A."/>
            <person name="Yadav R."/>
            <person name="Kondabagil K."/>
        </authorList>
    </citation>
    <scope>NUCLEOTIDE SEQUENCE</scope>
    <source>
        <strain evidence="9">KK-1</strain>
    </source>
</reference>
<evidence type="ECO:0000313" key="9">
    <source>
        <dbReference type="EMBL" id="AUV58693.1"/>
    </source>
</evidence>
<evidence type="ECO:0000256" key="4">
    <source>
        <dbReference type="ARBA" id="ARBA00022679"/>
    </source>
</evidence>
<evidence type="ECO:0000256" key="3">
    <source>
        <dbReference type="ARBA" id="ARBA00022576"/>
    </source>
</evidence>
<keyword evidence="5" id="KW-0677">Repeat</keyword>
<keyword evidence="4 9" id="KW-0808">Transferase</keyword>
<accession>A0A2K9V905</accession>
<dbReference type="PROSITE" id="PS51464">
    <property type="entry name" value="SIS"/>
    <property type="match status" value="2"/>
</dbReference>
<dbReference type="CDD" id="cd05008">
    <property type="entry name" value="SIS_GlmS_GlmD_1"/>
    <property type="match status" value="1"/>
</dbReference>
<dbReference type="InterPro" id="IPR001347">
    <property type="entry name" value="SIS_dom"/>
</dbReference>
<sequence>MCGISGCITNNESAMISVMNALAKLQNRGYDSAGICTIVNNTLQIHKSVSNQGENAMVNLTNSDLATQKCNIAVGHTRWATHGEKTLENAHPHTDKSFRYAIVHNGIIENYGELKQELIKNGYTFYGQTDTEVVVKYIHFLQEQNKGYDELNNILHGSWAILILDTKNPENIYFLKNGSPLIIGFDKYKKKSMFVSELSGFDEDITEYAVICDGDFGYLTIFEDQCNLVSKNNYTYLQLSKSSIVTSPAPYNHWTIKEINDQSIALNNLILSRFDFNKPYFPELEISRKELQSIDHIIFLGCGTSYHAAQLGVKYFKEFRTNATIEVIDGADFEENDIPLNRKTILILLSQSGETKDLYRALEIGKQKNIKSIGIINVENSLIAREVDFCLYLKAGRENAVASTKSFTNQVIMLLLVSMWINFDKINEKTKYQYIKALNNLSYDFNRAIQQSEQEIPSIIKLFENQNDCFILGKQQSEWIAKEGSLKIKEISYIHAEGYSAAALKHGPFALLTNKVPVILLANNDRFYSKIENVNAEVKSRLASVIYITNRKIESDIIDHLFYFDTDSVLFPLISIVPLQMLSYYLALYRGNNPDYPRNLAKVVTVE</sequence>
<dbReference type="SUPFAM" id="SSF53697">
    <property type="entry name" value="SIS domain"/>
    <property type="match status" value="1"/>
</dbReference>
<evidence type="ECO:0000256" key="1">
    <source>
        <dbReference type="ARBA" id="ARBA00001031"/>
    </source>
</evidence>
<protein>
    <recommendedName>
        <fullName evidence="2">glutamine--fructose-6-phosphate transaminase (isomerizing)</fullName>
        <ecNumber evidence="2">2.6.1.16</ecNumber>
    </recommendedName>
</protein>
<dbReference type="InterPro" id="IPR046348">
    <property type="entry name" value="SIS_dom_sf"/>
</dbReference>
<evidence type="ECO:0000259" key="8">
    <source>
        <dbReference type="PROSITE" id="PS51464"/>
    </source>
</evidence>
<dbReference type="NCBIfam" id="TIGR01135">
    <property type="entry name" value="glmS"/>
    <property type="match status" value="1"/>
</dbReference>
<dbReference type="GO" id="GO:0006047">
    <property type="term" value="P:UDP-N-acetylglucosamine metabolic process"/>
    <property type="evidence" value="ECO:0007669"/>
    <property type="project" value="TreeGrafter"/>
</dbReference>
<dbReference type="CDD" id="cd05009">
    <property type="entry name" value="SIS_GlmS_GlmD_2"/>
    <property type="match status" value="1"/>
</dbReference>
<evidence type="ECO:0000256" key="6">
    <source>
        <dbReference type="ARBA" id="ARBA00022962"/>
    </source>
</evidence>
<comment type="catalytic activity">
    <reaction evidence="1">
        <text>D-fructose 6-phosphate + L-glutamine = D-glucosamine 6-phosphate + L-glutamate</text>
        <dbReference type="Rhea" id="RHEA:13237"/>
        <dbReference type="ChEBI" id="CHEBI:29985"/>
        <dbReference type="ChEBI" id="CHEBI:58359"/>
        <dbReference type="ChEBI" id="CHEBI:58725"/>
        <dbReference type="ChEBI" id="CHEBI:61527"/>
        <dbReference type="EC" id="2.6.1.16"/>
    </reaction>
</comment>
<dbReference type="GO" id="GO:0006487">
    <property type="term" value="P:protein N-linked glycosylation"/>
    <property type="evidence" value="ECO:0007669"/>
    <property type="project" value="TreeGrafter"/>
</dbReference>
<dbReference type="InterPro" id="IPR017932">
    <property type="entry name" value="GATase_2_dom"/>
</dbReference>
<dbReference type="InterPro" id="IPR035466">
    <property type="entry name" value="GlmS/AgaS_SIS"/>
</dbReference>
<dbReference type="PANTHER" id="PTHR10937:SF0">
    <property type="entry name" value="GLUTAMINE--FRUCTOSE-6-PHOSPHATE TRANSAMINASE (ISOMERIZING)"/>
    <property type="match status" value="1"/>
</dbReference>